<evidence type="ECO:0000256" key="1">
    <source>
        <dbReference type="ARBA" id="ARBA00005578"/>
    </source>
</evidence>
<comment type="similarity">
    <text evidence="1 3">Belongs to the BolA/IbaG family.</text>
</comment>
<proteinExistence type="inferred from homology"/>
<organism evidence="4 5">
    <name type="scientific">Ferrimonas sediminicola</name>
    <dbReference type="NCBI Taxonomy" id="2569538"/>
    <lineage>
        <taxon>Bacteria</taxon>
        <taxon>Pseudomonadati</taxon>
        <taxon>Pseudomonadota</taxon>
        <taxon>Gammaproteobacteria</taxon>
        <taxon>Alteromonadales</taxon>
        <taxon>Ferrimonadaceae</taxon>
        <taxon>Ferrimonas</taxon>
    </lineage>
</organism>
<protein>
    <recommendedName>
        <fullName evidence="2">DNA-binding transcriptional regulator BolA</fullName>
    </recommendedName>
</protein>
<evidence type="ECO:0000256" key="3">
    <source>
        <dbReference type="RuleBase" id="RU003860"/>
    </source>
</evidence>
<dbReference type="GO" id="GO:0006351">
    <property type="term" value="P:DNA-templated transcription"/>
    <property type="evidence" value="ECO:0007669"/>
    <property type="project" value="TreeGrafter"/>
</dbReference>
<dbReference type="Pfam" id="PF01722">
    <property type="entry name" value="BolA"/>
    <property type="match status" value="1"/>
</dbReference>
<dbReference type="SUPFAM" id="SSF82657">
    <property type="entry name" value="BolA-like"/>
    <property type="match status" value="1"/>
</dbReference>
<evidence type="ECO:0000313" key="5">
    <source>
        <dbReference type="Proteomes" id="UP000305674"/>
    </source>
</evidence>
<gene>
    <name evidence="4" type="ORF">FCL40_05930</name>
</gene>
<dbReference type="InterPro" id="IPR002634">
    <property type="entry name" value="BolA"/>
</dbReference>
<dbReference type="PANTHER" id="PTHR46229">
    <property type="entry name" value="BOLA TRANSCRIPTION REGULATOR"/>
    <property type="match status" value="1"/>
</dbReference>
<evidence type="ECO:0000313" key="4">
    <source>
        <dbReference type="EMBL" id="TKB49699.1"/>
    </source>
</evidence>
<dbReference type="FunFam" id="3.30.300.90:FF:000001">
    <property type="entry name" value="Transcriptional regulator BolA"/>
    <property type="match status" value="1"/>
</dbReference>
<dbReference type="PIRSF" id="PIRSF003113">
    <property type="entry name" value="BolA"/>
    <property type="match status" value="1"/>
</dbReference>
<dbReference type="GO" id="GO:0005829">
    <property type="term" value="C:cytosol"/>
    <property type="evidence" value="ECO:0007669"/>
    <property type="project" value="TreeGrafter"/>
</dbReference>
<dbReference type="PANTHER" id="PTHR46229:SF2">
    <property type="entry name" value="BOLA-LIKE PROTEIN 1"/>
    <property type="match status" value="1"/>
</dbReference>
<dbReference type="RefSeq" id="WP_136852250.1">
    <property type="nucleotide sequence ID" value="NZ_SWCI01000003.1"/>
</dbReference>
<dbReference type="InterPro" id="IPR050961">
    <property type="entry name" value="BolA/IbaG_stress_morph_reg"/>
</dbReference>
<keyword evidence="5" id="KW-1185">Reference proteome</keyword>
<dbReference type="OrthoDB" id="9801469at2"/>
<reference evidence="4 5" key="1">
    <citation type="submission" date="2019-04" db="EMBL/GenBank/DDBJ databases">
        <authorList>
            <person name="Hwang J.C."/>
        </authorList>
    </citation>
    <scope>NUCLEOTIDE SEQUENCE [LARGE SCALE GENOMIC DNA]</scope>
    <source>
        <strain evidence="4 5">IMCC35001</strain>
    </source>
</reference>
<sequence length="102" mass="11439">MSIQQAIETKVSQALAPSHLEVINESHMHRTPKDAETHFKLVVVSEQFEGKRLLARHRSVNELLQAEFDAGLHALALHTYTPAEWRERTQAPRTPGCTGSLS</sequence>
<accession>A0A4V5NV99</accession>
<dbReference type="InterPro" id="IPR036065">
    <property type="entry name" value="BolA-like_sf"/>
</dbReference>
<comment type="caution">
    <text evidence="4">The sequence shown here is derived from an EMBL/GenBank/DDBJ whole genome shotgun (WGS) entry which is preliminary data.</text>
</comment>
<dbReference type="EMBL" id="SWCI01000003">
    <property type="protein sequence ID" value="TKB49699.1"/>
    <property type="molecule type" value="Genomic_DNA"/>
</dbReference>
<dbReference type="Gene3D" id="3.30.300.90">
    <property type="entry name" value="BolA-like"/>
    <property type="match status" value="1"/>
</dbReference>
<name>A0A4V5NV99_9GAMM</name>
<dbReference type="Proteomes" id="UP000305674">
    <property type="component" value="Unassembled WGS sequence"/>
</dbReference>
<evidence type="ECO:0000256" key="2">
    <source>
        <dbReference type="ARBA" id="ARBA00074073"/>
    </source>
</evidence>
<dbReference type="AlphaFoldDB" id="A0A4V5NV99"/>
<dbReference type="GO" id="GO:1990229">
    <property type="term" value="C:iron-sulfur cluster assembly complex"/>
    <property type="evidence" value="ECO:0007669"/>
    <property type="project" value="UniProtKB-ARBA"/>
</dbReference>